<dbReference type="PANTHER" id="PTHR43428:SF1">
    <property type="entry name" value="ARSENATE REDUCTASE"/>
    <property type="match status" value="1"/>
</dbReference>
<dbReference type="InterPro" id="IPR023485">
    <property type="entry name" value="Ptyr_pPase"/>
</dbReference>
<dbReference type="Gene3D" id="3.40.50.2300">
    <property type="match status" value="1"/>
</dbReference>
<organism evidence="3 4">
    <name type="scientific">Candidatus Fischerbacteria bacterium RBG_13_37_8</name>
    <dbReference type="NCBI Taxonomy" id="1817863"/>
    <lineage>
        <taxon>Bacteria</taxon>
        <taxon>Candidatus Fischeribacteriota</taxon>
    </lineage>
</organism>
<dbReference type="InterPro" id="IPR036196">
    <property type="entry name" value="Ptyr_pPase_sf"/>
</dbReference>
<dbReference type="STRING" id="1817863.A2Y62_18030"/>
<gene>
    <name evidence="3" type="ORF">A2Y62_18030</name>
</gene>
<reference evidence="3 4" key="1">
    <citation type="journal article" date="2016" name="Nat. Commun.">
        <title>Thousands of microbial genomes shed light on interconnected biogeochemical processes in an aquifer system.</title>
        <authorList>
            <person name="Anantharaman K."/>
            <person name="Brown C.T."/>
            <person name="Hug L.A."/>
            <person name="Sharon I."/>
            <person name="Castelle C.J."/>
            <person name="Probst A.J."/>
            <person name="Thomas B.C."/>
            <person name="Singh A."/>
            <person name="Wilkins M.J."/>
            <person name="Karaoz U."/>
            <person name="Brodie E.L."/>
            <person name="Williams K.H."/>
            <person name="Hubbard S.S."/>
            <person name="Banfield J.F."/>
        </authorList>
    </citation>
    <scope>NUCLEOTIDE SEQUENCE [LARGE SCALE GENOMIC DNA]</scope>
</reference>
<evidence type="ECO:0000256" key="1">
    <source>
        <dbReference type="ARBA" id="ARBA00022849"/>
    </source>
</evidence>
<comment type="caution">
    <text evidence="3">The sequence shown here is derived from an EMBL/GenBank/DDBJ whole genome shotgun (WGS) entry which is preliminary data.</text>
</comment>
<sequence>MLKKKVLFVCVHNSARSQIAEAFLRQMAGDRFEVESAGLEPGKLNPLAIEAMKEVGIDISQNKTKSVFDFYKQGKHYDYVITVCDESQAGRCPLFHGTAGAKRIHWSFEDPSSFQGSWEEKLEKMRQVRDRIMQKINDFCNANA</sequence>
<dbReference type="AlphaFoldDB" id="A0A1F5VW07"/>
<feature type="domain" description="Phosphotyrosine protein phosphatase I" evidence="2">
    <location>
        <begin position="4"/>
        <end position="142"/>
    </location>
</feature>
<dbReference type="SUPFAM" id="SSF52788">
    <property type="entry name" value="Phosphotyrosine protein phosphatases I"/>
    <property type="match status" value="1"/>
</dbReference>
<keyword evidence="1" id="KW-0059">Arsenical resistance</keyword>
<evidence type="ECO:0000313" key="3">
    <source>
        <dbReference type="EMBL" id="OGF67599.1"/>
    </source>
</evidence>
<dbReference type="PANTHER" id="PTHR43428">
    <property type="entry name" value="ARSENATE REDUCTASE"/>
    <property type="match status" value="1"/>
</dbReference>
<evidence type="ECO:0000259" key="2">
    <source>
        <dbReference type="SMART" id="SM00226"/>
    </source>
</evidence>
<dbReference type="CDD" id="cd16345">
    <property type="entry name" value="LMWP_ArsC"/>
    <property type="match status" value="1"/>
</dbReference>
<dbReference type="Proteomes" id="UP000178943">
    <property type="component" value="Unassembled WGS sequence"/>
</dbReference>
<dbReference type="Pfam" id="PF01451">
    <property type="entry name" value="LMWPc"/>
    <property type="match status" value="1"/>
</dbReference>
<protein>
    <submittedName>
        <fullName evidence="3">Arsenate reductase</fullName>
    </submittedName>
</protein>
<dbReference type="GO" id="GO:0046685">
    <property type="term" value="P:response to arsenic-containing substance"/>
    <property type="evidence" value="ECO:0007669"/>
    <property type="project" value="UniProtKB-KW"/>
</dbReference>
<dbReference type="SMART" id="SM00226">
    <property type="entry name" value="LMWPc"/>
    <property type="match status" value="1"/>
</dbReference>
<name>A0A1F5VW07_9BACT</name>
<dbReference type="EMBL" id="MFGW01000044">
    <property type="protein sequence ID" value="OGF67599.1"/>
    <property type="molecule type" value="Genomic_DNA"/>
</dbReference>
<proteinExistence type="predicted"/>
<accession>A0A1F5VW07</accession>
<evidence type="ECO:0000313" key="4">
    <source>
        <dbReference type="Proteomes" id="UP000178943"/>
    </source>
</evidence>